<accession>A0AAW1MTI8</accession>
<evidence type="ECO:0000313" key="3">
    <source>
        <dbReference type="EMBL" id="KAK9749232.1"/>
    </source>
</evidence>
<evidence type="ECO:0008006" key="5">
    <source>
        <dbReference type="Google" id="ProtNLM"/>
    </source>
</evidence>
<keyword evidence="2" id="KW-0732">Signal</keyword>
<comment type="caution">
    <text evidence="3">The sequence shown here is derived from an EMBL/GenBank/DDBJ whole genome shotgun (WGS) entry which is preliminary data.</text>
</comment>
<feature type="region of interest" description="Disordered" evidence="1">
    <location>
        <begin position="119"/>
        <end position="149"/>
    </location>
</feature>
<proteinExistence type="predicted"/>
<protein>
    <recommendedName>
        <fullName evidence="5">Transmembrane protein</fullName>
    </recommendedName>
</protein>
<dbReference type="EMBL" id="JBDFQZ010000002">
    <property type="protein sequence ID" value="KAK9749232.1"/>
    <property type="molecule type" value="Genomic_DNA"/>
</dbReference>
<dbReference type="Proteomes" id="UP001443914">
    <property type="component" value="Unassembled WGS sequence"/>
</dbReference>
<feature type="signal peptide" evidence="2">
    <location>
        <begin position="1"/>
        <end position="20"/>
    </location>
</feature>
<reference evidence="3" key="1">
    <citation type="submission" date="2024-03" db="EMBL/GenBank/DDBJ databases">
        <title>WGS assembly of Saponaria officinalis var. Norfolk2.</title>
        <authorList>
            <person name="Jenkins J."/>
            <person name="Shu S."/>
            <person name="Grimwood J."/>
            <person name="Barry K."/>
            <person name="Goodstein D."/>
            <person name="Schmutz J."/>
            <person name="Leebens-Mack J."/>
            <person name="Osbourn A."/>
        </authorList>
    </citation>
    <scope>NUCLEOTIDE SEQUENCE [LARGE SCALE GENOMIC DNA]</scope>
    <source>
        <strain evidence="3">JIC</strain>
    </source>
</reference>
<evidence type="ECO:0000256" key="2">
    <source>
        <dbReference type="SAM" id="SignalP"/>
    </source>
</evidence>
<feature type="compositionally biased region" description="Basic and acidic residues" evidence="1">
    <location>
        <begin position="44"/>
        <end position="62"/>
    </location>
</feature>
<evidence type="ECO:0000256" key="1">
    <source>
        <dbReference type="SAM" id="MobiDB-lite"/>
    </source>
</evidence>
<dbReference type="InterPro" id="IPR053313">
    <property type="entry name" value="RGF"/>
</dbReference>
<keyword evidence="4" id="KW-1185">Reference proteome</keyword>
<sequence length="149" mass="17016">MSSVLSLLISLLCMISFLHTSIVVDGRHIGVIHTNRAQNFTTRDIEKSHTSSNKDDKTKVKVEPNTSQKMSKNIQITNNAQKLEVMNQNVRQNHEEVLQNHSNQIKSKIISKVVTWRVPKKKKKKKNGVQKTSFNQDYAPPKVHPPTHN</sequence>
<feature type="chain" id="PRO_5043901060" description="Transmembrane protein" evidence="2">
    <location>
        <begin position="21"/>
        <end position="149"/>
    </location>
</feature>
<gene>
    <name evidence="3" type="ORF">RND81_02G111500</name>
</gene>
<feature type="compositionally biased region" description="Basic residues" evidence="1">
    <location>
        <begin position="119"/>
        <end position="128"/>
    </location>
</feature>
<name>A0AAW1MTI8_SAPOF</name>
<dbReference type="AlphaFoldDB" id="A0AAW1MTI8"/>
<dbReference type="PANTHER" id="PTHR34961:SF1">
    <property type="entry name" value="ROOT MERISTEM GROWTH FACTOR 10"/>
    <property type="match status" value="1"/>
</dbReference>
<organism evidence="3 4">
    <name type="scientific">Saponaria officinalis</name>
    <name type="common">Common soapwort</name>
    <name type="synonym">Lychnis saponaria</name>
    <dbReference type="NCBI Taxonomy" id="3572"/>
    <lineage>
        <taxon>Eukaryota</taxon>
        <taxon>Viridiplantae</taxon>
        <taxon>Streptophyta</taxon>
        <taxon>Embryophyta</taxon>
        <taxon>Tracheophyta</taxon>
        <taxon>Spermatophyta</taxon>
        <taxon>Magnoliopsida</taxon>
        <taxon>eudicotyledons</taxon>
        <taxon>Gunneridae</taxon>
        <taxon>Pentapetalae</taxon>
        <taxon>Caryophyllales</taxon>
        <taxon>Caryophyllaceae</taxon>
        <taxon>Caryophylleae</taxon>
        <taxon>Saponaria</taxon>
    </lineage>
</organism>
<dbReference type="PANTHER" id="PTHR34961">
    <property type="entry name" value="TRANSMEMBRANE PROTEIN"/>
    <property type="match status" value="1"/>
</dbReference>
<feature type="region of interest" description="Disordered" evidence="1">
    <location>
        <begin position="44"/>
        <end position="70"/>
    </location>
</feature>
<evidence type="ECO:0000313" key="4">
    <source>
        <dbReference type="Proteomes" id="UP001443914"/>
    </source>
</evidence>